<dbReference type="Proteomes" id="UP000439903">
    <property type="component" value="Unassembled WGS sequence"/>
</dbReference>
<accession>A0A8H4B0L4</accession>
<comment type="caution">
    <text evidence="4">The sequence shown here is derived from an EMBL/GenBank/DDBJ whole genome shotgun (WGS) entry which is preliminary data.</text>
</comment>
<dbReference type="InterPro" id="IPR001962">
    <property type="entry name" value="Asn_synthase"/>
</dbReference>
<dbReference type="PANTHER" id="PTHR11772:SF2">
    <property type="entry name" value="ASPARAGINE SYNTHETASE [GLUTAMINE-HYDROLYZING]"/>
    <property type="match status" value="1"/>
</dbReference>
<dbReference type="AlphaFoldDB" id="A0A8H4B0L4"/>
<evidence type="ECO:0000259" key="3">
    <source>
        <dbReference type="Pfam" id="PF00733"/>
    </source>
</evidence>
<dbReference type="OrthoDB" id="409189at2759"/>
<dbReference type="SUPFAM" id="SSF52402">
    <property type="entry name" value="Adenine nucleotide alpha hydrolases-like"/>
    <property type="match status" value="1"/>
</dbReference>
<keyword evidence="5" id="KW-1185">Reference proteome</keyword>
<proteinExistence type="predicted"/>
<dbReference type="GO" id="GO:0004066">
    <property type="term" value="F:asparagine synthase (glutamine-hydrolyzing) activity"/>
    <property type="evidence" value="ECO:0007669"/>
    <property type="project" value="InterPro"/>
</dbReference>
<keyword evidence="2" id="KW-0067">ATP-binding</keyword>
<dbReference type="Pfam" id="PF00733">
    <property type="entry name" value="Asn_synthase"/>
    <property type="match status" value="1"/>
</dbReference>
<dbReference type="CDD" id="cd01991">
    <property type="entry name" value="Asn_synthase_B_C"/>
    <property type="match status" value="1"/>
</dbReference>
<keyword evidence="1" id="KW-0547">Nucleotide-binding</keyword>
<dbReference type="Gene3D" id="3.40.50.620">
    <property type="entry name" value="HUPs"/>
    <property type="match status" value="1"/>
</dbReference>
<evidence type="ECO:0000256" key="2">
    <source>
        <dbReference type="ARBA" id="ARBA00022840"/>
    </source>
</evidence>
<dbReference type="GO" id="GO:0006529">
    <property type="term" value="P:asparagine biosynthetic process"/>
    <property type="evidence" value="ECO:0007669"/>
    <property type="project" value="InterPro"/>
</dbReference>
<dbReference type="GO" id="GO:0005829">
    <property type="term" value="C:cytosol"/>
    <property type="evidence" value="ECO:0007669"/>
    <property type="project" value="TreeGrafter"/>
</dbReference>
<name>A0A8H4B0L4_GIGMA</name>
<dbReference type="InterPro" id="IPR050795">
    <property type="entry name" value="Asn_Synthetase"/>
</dbReference>
<dbReference type="InterPro" id="IPR014729">
    <property type="entry name" value="Rossmann-like_a/b/a_fold"/>
</dbReference>
<reference evidence="4 5" key="1">
    <citation type="journal article" date="2019" name="Environ. Microbiol.">
        <title>At the nexus of three kingdoms: the genome of the mycorrhizal fungus Gigaspora margarita provides insights into plant, endobacterial and fungal interactions.</title>
        <authorList>
            <person name="Venice F."/>
            <person name="Ghignone S."/>
            <person name="Salvioli di Fossalunga A."/>
            <person name="Amselem J."/>
            <person name="Novero M."/>
            <person name="Xianan X."/>
            <person name="Sedzielewska Toro K."/>
            <person name="Morin E."/>
            <person name="Lipzen A."/>
            <person name="Grigoriev I.V."/>
            <person name="Henrissat B."/>
            <person name="Martin F.M."/>
            <person name="Bonfante P."/>
        </authorList>
    </citation>
    <scope>NUCLEOTIDE SEQUENCE [LARGE SCALE GENOMIC DNA]</scope>
    <source>
        <strain evidence="4 5">BEG34</strain>
    </source>
</reference>
<dbReference type="PANTHER" id="PTHR11772">
    <property type="entry name" value="ASPARAGINE SYNTHETASE"/>
    <property type="match status" value="1"/>
</dbReference>
<evidence type="ECO:0000256" key="1">
    <source>
        <dbReference type="ARBA" id="ARBA00022741"/>
    </source>
</evidence>
<feature type="domain" description="Asparagine synthetase" evidence="3">
    <location>
        <begin position="43"/>
        <end position="122"/>
    </location>
</feature>
<sequence length="129" mass="14952">MVLKIIKLMNISIVEILNKHLNLKYLIIRLNLFLFSDVVTAWTKIHSFSIRSPDLITAYSVAEFLGTDYHEYTFTVQEDLDALDIIYHLEPYDVTTIRTSTPIYLLLRKISGMGIKMVLSGEKSNKRKQ</sequence>
<dbReference type="GO" id="GO:0005524">
    <property type="term" value="F:ATP binding"/>
    <property type="evidence" value="ECO:0007669"/>
    <property type="project" value="UniProtKB-KW"/>
</dbReference>
<organism evidence="4 5">
    <name type="scientific">Gigaspora margarita</name>
    <dbReference type="NCBI Taxonomy" id="4874"/>
    <lineage>
        <taxon>Eukaryota</taxon>
        <taxon>Fungi</taxon>
        <taxon>Fungi incertae sedis</taxon>
        <taxon>Mucoromycota</taxon>
        <taxon>Glomeromycotina</taxon>
        <taxon>Glomeromycetes</taxon>
        <taxon>Diversisporales</taxon>
        <taxon>Gigasporaceae</taxon>
        <taxon>Gigaspora</taxon>
    </lineage>
</organism>
<protein>
    <submittedName>
        <fullName evidence="4">Asparagine synthase</fullName>
    </submittedName>
</protein>
<evidence type="ECO:0000313" key="5">
    <source>
        <dbReference type="Proteomes" id="UP000439903"/>
    </source>
</evidence>
<evidence type="ECO:0000313" key="4">
    <source>
        <dbReference type="EMBL" id="KAF0550437.1"/>
    </source>
</evidence>
<dbReference type="EMBL" id="WTPW01000085">
    <property type="protein sequence ID" value="KAF0550437.1"/>
    <property type="molecule type" value="Genomic_DNA"/>
</dbReference>
<gene>
    <name evidence="4" type="ORF">F8M41_024563</name>
</gene>